<protein>
    <submittedName>
        <fullName evidence="1">Uncharacterized protein</fullName>
    </submittedName>
</protein>
<dbReference type="AlphaFoldDB" id="A0A835UKG0"/>
<dbReference type="EMBL" id="JADCNM010000010">
    <property type="protein sequence ID" value="KAG0464962.1"/>
    <property type="molecule type" value="Genomic_DNA"/>
</dbReference>
<dbReference type="Proteomes" id="UP000639772">
    <property type="component" value="Chromosome 10"/>
</dbReference>
<evidence type="ECO:0000313" key="1">
    <source>
        <dbReference type="EMBL" id="KAG0464962.1"/>
    </source>
</evidence>
<reference evidence="1 2" key="1">
    <citation type="journal article" date="2020" name="Nat. Food">
        <title>A phased Vanilla planifolia genome enables genetic improvement of flavour and production.</title>
        <authorList>
            <person name="Hasing T."/>
            <person name="Tang H."/>
            <person name="Brym M."/>
            <person name="Khazi F."/>
            <person name="Huang T."/>
            <person name="Chambers A.H."/>
        </authorList>
    </citation>
    <scope>NUCLEOTIDE SEQUENCE [LARGE SCALE GENOMIC DNA]</scope>
    <source>
        <tissue evidence="1">Leaf</tissue>
    </source>
</reference>
<accession>A0A835UKG0</accession>
<evidence type="ECO:0000313" key="2">
    <source>
        <dbReference type="Proteomes" id="UP000639772"/>
    </source>
</evidence>
<comment type="caution">
    <text evidence="1">The sequence shown here is derived from an EMBL/GenBank/DDBJ whole genome shotgun (WGS) entry which is preliminary data.</text>
</comment>
<organism evidence="1 2">
    <name type="scientific">Vanilla planifolia</name>
    <name type="common">Vanilla</name>
    <dbReference type="NCBI Taxonomy" id="51239"/>
    <lineage>
        <taxon>Eukaryota</taxon>
        <taxon>Viridiplantae</taxon>
        <taxon>Streptophyta</taxon>
        <taxon>Embryophyta</taxon>
        <taxon>Tracheophyta</taxon>
        <taxon>Spermatophyta</taxon>
        <taxon>Magnoliopsida</taxon>
        <taxon>Liliopsida</taxon>
        <taxon>Asparagales</taxon>
        <taxon>Orchidaceae</taxon>
        <taxon>Vanilloideae</taxon>
        <taxon>Vanilleae</taxon>
        <taxon>Vanilla</taxon>
    </lineage>
</organism>
<sequence length="60" mass="6847">MRMTTAGAGQEEMGGRRLEAYTLANVWRTTYLRYDVVHTSKQSRSNMKKEALLAAEKSDH</sequence>
<name>A0A835UKG0_VANPL</name>
<gene>
    <name evidence="1" type="ORF">HPP92_019126</name>
</gene>
<proteinExistence type="predicted"/>